<dbReference type="Gene3D" id="3.30.10.20">
    <property type="match status" value="3"/>
</dbReference>
<keyword evidence="6" id="KW-0418">Kinase</keyword>
<evidence type="ECO:0000313" key="16">
    <source>
        <dbReference type="Proteomes" id="UP000325307"/>
    </source>
</evidence>
<dbReference type="PROSITE" id="PS50011">
    <property type="entry name" value="PROTEIN_KINASE_DOM"/>
    <property type="match status" value="1"/>
</dbReference>
<evidence type="ECO:0000256" key="2">
    <source>
        <dbReference type="ARBA" id="ARBA00022527"/>
    </source>
</evidence>
<evidence type="ECO:0000256" key="9">
    <source>
        <dbReference type="ARBA" id="ARBA00048679"/>
    </source>
</evidence>
<evidence type="ECO:0000256" key="3">
    <source>
        <dbReference type="ARBA" id="ARBA00022679"/>
    </source>
</evidence>
<dbReference type="FunFam" id="3.30.200.20:FF:000035">
    <property type="entry name" value="Serine/threonine protein kinase Stk1"/>
    <property type="match status" value="1"/>
</dbReference>
<evidence type="ECO:0000256" key="1">
    <source>
        <dbReference type="ARBA" id="ARBA00012513"/>
    </source>
</evidence>
<keyword evidence="7 10" id="KW-0067">ATP-binding</keyword>
<evidence type="ECO:0000313" key="15">
    <source>
        <dbReference type="EMBL" id="GER22948.1"/>
    </source>
</evidence>
<evidence type="ECO:0000259" key="13">
    <source>
        <dbReference type="PROSITE" id="PS50011"/>
    </source>
</evidence>
<dbReference type="SUPFAM" id="SSF56112">
    <property type="entry name" value="Protein kinase-like (PK-like)"/>
    <property type="match status" value="1"/>
</dbReference>
<dbReference type="PROSITE" id="PS00107">
    <property type="entry name" value="PROTEIN_KINASE_ATP"/>
    <property type="match status" value="1"/>
</dbReference>
<dbReference type="GO" id="GO:0045717">
    <property type="term" value="P:negative regulation of fatty acid biosynthetic process"/>
    <property type="evidence" value="ECO:0007669"/>
    <property type="project" value="UniProtKB-ARBA"/>
</dbReference>
<evidence type="ECO:0000256" key="5">
    <source>
        <dbReference type="ARBA" id="ARBA00022741"/>
    </source>
</evidence>
<keyword evidence="4" id="KW-0677">Repeat</keyword>
<keyword evidence="12" id="KW-0812">Transmembrane</keyword>
<keyword evidence="16" id="KW-1185">Reference proteome</keyword>
<evidence type="ECO:0000256" key="6">
    <source>
        <dbReference type="ARBA" id="ARBA00022777"/>
    </source>
</evidence>
<feature type="region of interest" description="Disordered" evidence="11">
    <location>
        <begin position="322"/>
        <end position="346"/>
    </location>
</feature>
<dbReference type="Proteomes" id="UP000325307">
    <property type="component" value="Unassembled WGS sequence"/>
</dbReference>
<dbReference type="GO" id="GO:0005524">
    <property type="term" value="F:ATP binding"/>
    <property type="evidence" value="ECO:0007669"/>
    <property type="project" value="UniProtKB-UniRule"/>
</dbReference>
<reference evidence="15 16" key="1">
    <citation type="submission" date="2019-09" db="EMBL/GenBank/DDBJ databases">
        <title>Arthrobacter zafarii sp. nov., a moderately thermotolerant and halotolerant actinobacterium isolated from Cholistan desert soil of Pakistan.</title>
        <authorList>
            <person name="Amin A."/>
            <person name="Ahmed I."/>
            <person name="Khalid N."/>
            <person name="Schumann P."/>
            <person name="Busse H.J."/>
            <person name="Khan I.U."/>
            <person name="Li S."/>
            <person name="Li W.J."/>
        </authorList>
    </citation>
    <scope>NUCLEOTIDE SEQUENCE [LARGE SCALE GENOMIC DNA]</scope>
    <source>
        <strain evidence="15 16">NCCP-1664</strain>
    </source>
</reference>
<dbReference type="EMBL" id="BKDJ01000006">
    <property type="protein sequence ID" value="GER22948.1"/>
    <property type="molecule type" value="Genomic_DNA"/>
</dbReference>
<feature type="domain" description="PASTA" evidence="14">
    <location>
        <begin position="612"/>
        <end position="680"/>
    </location>
</feature>
<keyword evidence="12" id="KW-0472">Membrane</keyword>
<accession>A0A5A7NT08</accession>
<feature type="region of interest" description="Disordered" evidence="11">
    <location>
        <begin position="679"/>
        <end position="739"/>
    </location>
</feature>
<evidence type="ECO:0000256" key="11">
    <source>
        <dbReference type="SAM" id="MobiDB-lite"/>
    </source>
</evidence>
<dbReference type="PROSITE" id="PS00108">
    <property type="entry name" value="PROTEIN_KINASE_ST"/>
    <property type="match status" value="1"/>
</dbReference>
<dbReference type="GO" id="GO:0004674">
    <property type="term" value="F:protein serine/threonine kinase activity"/>
    <property type="evidence" value="ECO:0007669"/>
    <property type="project" value="UniProtKB-KW"/>
</dbReference>
<dbReference type="SMART" id="SM00740">
    <property type="entry name" value="PASTA"/>
    <property type="match status" value="3"/>
</dbReference>
<dbReference type="InterPro" id="IPR011009">
    <property type="entry name" value="Kinase-like_dom_sf"/>
</dbReference>
<evidence type="ECO:0000256" key="4">
    <source>
        <dbReference type="ARBA" id="ARBA00022737"/>
    </source>
</evidence>
<feature type="domain" description="Protein kinase" evidence="13">
    <location>
        <begin position="19"/>
        <end position="286"/>
    </location>
</feature>
<gene>
    <name evidence="15" type="ORF">NCCP1664_14440</name>
</gene>
<feature type="compositionally biased region" description="Basic and acidic residues" evidence="11">
    <location>
        <begin position="416"/>
        <end position="443"/>
    </location>
</feature>
<protein>
    <recommendedName>
        <fullName evidence="1">non-specific serine/threonine protein kinase</fullName>
        <ecNumber evidence="1">2.7.11.1</ecNumber>
    </recommendedName>
</protein>
<dbReference type="AlphaFoldDB" id="A0A5A7NT08"/>
<comment type="catalytic activity">
    <reaction evidence="9">
        <text>L-seryl-[protein] + ATP = O-phospho-L-seryl-[protein] + ADP + H(+)</text>
        <dbReference type="Rhea" id="RHEA:17989"/>
        <dbReference type="Rhea" id="RHEA-COMP:9863"/>
        <dbReference type="Rhea" id="RHEA-COMP:11604"/>
        <dbReference type="ChEBI" id="CHEBI:15378"/>
        <dbReference type="ChEBI" id="CHEBI:29999"/>
        <dbReference type="ChEBI" id="CHEBI:30616"/>
        <dbReference type="ChEBI" id="CHEBI:83421"/>
        <dbReference type="ChEBI" id="CHEBI:456216"/>
        <dbReference type="EC" id="2.7.11.1"/>
    </reaction>
</comment>
<keyword evidence="5 10" id="KW-0547">Nucleotide-binding</keyword>
<dbReference type="PANTHER" id="PTHR43289">
    <property type="entry name" value="MITOGEN-ACTIVATED PROTEIN KINASE KINASE KINASE 20-RELATED"/>
    <property type="match status" value="1"/>
</dbReference>
<feature type="domain" description="PASTA" evidence="14">
    <location>
        <begin position="478"/>
        <end position="544"/>
    </location>
</feature>
<dbReference type="FunFam" id="1.10.510.10:FF:000021">
    <property type="entry name" value="Serine/threonine protein kinase"/>
    <property type="match status" value="1"/>
</dbReference>
<dbReference type="SMART" id="SM00220">
    <property type="entry name" value="S_TKc"/>
    <property type="match status" value="1"/>
</dbReference>
<dbReference type="Pfam" id="PF00069">
    <property type="entry name" value="Pkinase"/>
    <property type="match status" value="1"/>
</dbReference>
<evidence type="ECO:0000256" key="8">
    <source>
        <dbReference type="ARBA" id="ARBA00047899"/>
    </source>
</evidence>
<evidence type="ECO:0000256" key="12">
    <source>
        <dbReference type="SAM" id="Phobius"/>
    </source>
</evidence>
<dbReference type="InterPro" id="IPR000719">
    <property type="entry name" value="Prot_kinase_dom"/>
</dbReference>
<dbReference type="InterPro" id="IPR017441">
    <property type="entry name" value="Protein_kinase_ATP_BS"/>
</dbReference>
<feature type="compositionally biased region" description="Basic and acidic residues" evidence="11">
    <location>
        <begin position="335"/>
        <end position="346"/>
    </location>
</feature>
<dbReference type="CDD" id="cd14014">
    <property type="entry name" value="STKc_PknB_like"/>
    <property type="match status" value="1"/>
</dbReference>
<evidence type="ECO:0000259" key="14">
    <source>
        <dbReference type="PROSITE" id="PS51178"/>
    </source>
</evidence>
<dbReference type="InterPro" id="IPR008271">
    <property type="entry name" value="Ser/Thr_kinase_AS"/>
</dbReference>
<dbReference type="EC" id="2.7.11.1" evidence="1"/>
<dbReference type="Pfam" id="PF03793">
    <property type="entry name" value="PASTA"/>
    <property type="match status" value="3"/>
</dbReference>
<feature type="region of interest" description="Disordered" evidence="11">
    <location>
        <begin position="406"/>
        <end position="443"/>
    </location>
</feature>
<feature type="binding site" evidence="10">
    <location>
        <position position="48"/>
    </location>
    <ligand>
        <name>ATP</name>
        <dbReference type="ChEBI" id="CHEBI:30616"/>
    </ligand>
</feature>
<keyword evidence="12" id="KW-1133">Transmembrane helix</keyword>
<keyword evidence="2" id="KW-0723">Serine/threonine-protein kinase</keyword>
<dbReference type="CDD" id="cd06577">
    <property type="entry name" value="PASTA_pknB"/>
    <property type="match status" value="3"/>
</dbReference>
<sequence length="739" mass="77510">MSLEGRPSVAGPRILDGRYEVGALIGRGGMADVHRGRDLRLGREVAIKLLRPDLARDPMFQARFRREAQAVAGLNHPSIVAVYDTGEEPLPEVSGEGLAAPFIVMEYVEGRTLRELLRAGEITVESACRHTLDVLDALAYSHRKGIVHRDIKPANVMVTPDGRVKVMDFGIARALADAGATMTQTQTVVGTAQYFSPEQARGESADARSDLYSAGCLLFELLTGRPPFIGDSPLSVAYQHVSEQAPLPGELNPDVPAALDAVVERALRKDREDRYQGAADFAAALAAARAAHGPEAATQALAMTPPPASGTEDDDATAAFAVQDGPPTRAHGPQQHRDAGEHGEHGDLLSATMPVAALSSDGLSSDGLPPNALSVDDLSADDFSGNALSADLLSDGFYGDQYAVEHAEPALPSRRGGQDRDGQDRDGQDRDGQDRDGQDHGDGARKRAWITVLALAVVVVLGTGGWLLWNWSQEERARNATVAVPEVANMTLTQAQNALIAVDLRPLTEQVFDDTVPKDLAVGTKPLAGEQLRVDSEVRLLISMGPEQVRLPKDLAGQSEASVERVLTDLGLLVGEVSHDNSATVPRDRLVGTNPGLGEEVKAGSTVDLTFSTGKVTVPRLIDMTEESARAALADDAVQLNLEVRREENSLVEPGTIIRQEQAPGSDVEPGSTVVATVAAAPAAQEPDPSGPEGSGSSDNSGSGNSGNGNSGNGNGNGNSGNGSGNSGNGQGNGNGRRD</sequence>
<name>A0A5A7NT08_9MICC</name>
<feature type="transmembrane region" description="Helical" evidence="12">
    <location>
        <begin position="448"/>
        <end position="469"/>
    </location>
</feature>
<dbReference type="PROSITE" id="PS51178">
    <property type="entry name" value="PASTA"/>
    <property type="match status" value="2"/>
</dbReference>
<dbReference type="Gene3D" id="3.30.200.20">
    <property type="entry name" value="Phosphorylase Kinase, domain 1"/>
    <property type="match status" value="1"/>
</dbReference>
<proteinExistence type="predicted"/>
<evidence type="ECO:0000256" key="10">
    <source>
        <dbReference type="PROSITE-ProRule" id="PRU10141"/>
    </source>
</evidence>
<keyword evidence="3" id="KW-0808">Transferase</keyword>
<organism evidence="15 16">
    <name type="scientific">Zafaria cholistanensis</name>
    <dbReference type="NCBI Taxonomy" id="1682741"/>
    <lineage>
        <taxon>Bacteria</taxon>
        <taxon>Bacillati</taxon>
        <taxon>Actinomycetota</taxon>
        <taxon>Actinomycetes</taxon>
        <taxon>Micrococcales</taxon>
        <taxon>Micrococcaceae</taxon>
        <taxon>Zafaria</taxon>
    </lineage>
</organism>
<comment type="catalytic activity">
    <reaction evidence="8">
        <text>L-threonyl-[protein] + ATP = O-phospho-L-threonyl-[protein] + ADP + H(+)</text>
        <dbReference type="Rhea" id="RHEA:46608"/>
        <dbReference type="Rhea" id="RHEA-COMP:11060"/>
        <dbReference type="Rhea" id="RHEA-COMP:11605"/>
        <dbReference type="ChEBI" id="CHEBI:15378"/>
        <dbReference type="ChEBI" id="CHEBI:30013"/>
        <dbReference type="ChEBI" id="CHEBI:30616"/>
        <dbReference type="ChEBI" id="CHEBI:61977"/>
        <dbReference type="ChEBI" id="CHEBI:456216"/>
        <dbReference type="EC" id="2.7.11.1"/>
    </reaction>
</comment>
<comment type="caution">
    <text evidence="15">The sequence shown here is derived from an EMBL/GenBank/DDBJ whole genome shotgun (WGS) entry which is preliminary data.</text>
</comment>
<evidence type="ECO:0000256" key="7">
    <source>
        <dbReference type="ARBA" id="ARBA00022840"/>
    </source>
</evidence>
<dbReference type="PANTHER" id="PTHR43289:SF6">
    <property type="entry name" value="SERINE_THREONINE-PROTEIN KINASE NEKL-3"/>
    <property type="match status" value="1"/>
</dbReference>
<feature type="compositionally biased region" description="Gly residues" evidence="11">
    <location>
        <begin position="704"/>
        <end position="739"/>
    </location>
</feature>
<dbReference type="Gene3D" id="1.10.510.10">
    <property type="entry name" value="Transferase(Phosphotransferase) domain 1"/>
    <property type="match status" value="1"/>
</dbReference>
<dbReference type="InterPro" id="IPR005543">
    <property type="entry name" value="PASTA_dom"/>
</dbReference>